<feature type="DNA-binding region" description="H-T-H motif" evidence="4">
    <location>
        <begin position="42"/>
        <end position="61"/>
    </location>
</feature>
<dbReference type="Gene3D" id="1.10.357.10">
    <property type="entry name" value="Tetracycline Repressor, domain 2"/>
    <property type="match status" value="1"/>
</dbReference>
<keyword evidence="3" id="KW-0804">Transcription</keyword>
<dbReference type="PRINTS" id="PR00455">
    <property type="entry name" value="HTHTETR"/>
</dbReference>
<gene>
    <name evidence="6" type="ORF">GCM10009606_00450</name>
</gene>
<organism evidence="6 7">
    <name type="scientific">Nocardioides aquiterrae</name>
    <dbReference type="NCBI Taxonomy" id="203799"/>
    <lineage>
        <taxon>Bacteria</taxon>
        <taxon>Bacillati</taxon>
        <taxon>Actinomycetota</taxon>
        <taxon>Actinomycetes</taxon>
        <taxon>Propionibacteriales</taxon>
        <taxon>Nocardioidaceae</taxon>
        <taxon>Nocardioides</taxon>
    </lineage>
</organism>
<evidence type="ECO:0000259" key="5">
    <source>
        <dbReference type="PROSITE" id="PS50977"/>
    </source>
</evidence>
<dbReference type="PANTHER" id="PTHR30055:SF234">
    <property type="entry name" value="HTH-TYPE TRANSCRIPTIONAL REGULATOR BETI"/>
    <property type="match status" value="1"/>
</dbReference>
<dbReference type="InterPro" id="IPR009057">
    <property type="entry name" value="Homeodomain-like_sf"/>
</dbReference>
<dbReference type="RefSeq" id="WP_343904593.1">
    <property type="nucleotide sequence ID" value="NZ_BAAAJE010000001.1"/>
</dbReference>
<keyword evidence="7" id="KW-1185">Reference proteome</keyword>
<dbReference type="Pfam" id="PF00440">
    <property type="entry name" value="TetR_N"/>
    <property type="match status" value="1"/>
</dbReference>
<feature type="domain" description="HTH tetR-type" evidence="5">
    <location>
        <begin position="19"/>
        <end position="79"/>
    </location>
</feature>
<evidence type="ECO:0000313" key="7">
    <source>
        <dbReference type="Proteomes" id="UP001499979"/>
    </source>
</evidence>
<proteinExistence type="predicted"/>
<dbReference type="PROSITE" id="PS50977">
    <property type="entry name" value="HTH_TETR_2"/>
    <property type="match status" value="1"/>
</dbReference>
<dbReference type="InterPro" id="IPR023772">
    <property type="entry name" value="DNA-bd_HTH_TetR-type_CS"/>
</dbReference>
<evidence type="ECO:0000256" key="2">
    <source>
        <dbReference type="ARBA" id="ARBA00023125"/>
    </source>
</evidence>
<dbReference type="PANTHER" id="PTHR30055">
    <property type="entry name" value="HTH-TYPE TRANSCRIPTIONAL REGULATOR RUTR"/>
    <property type="match status" value="1"/>
</dbReference>
<reference evidence="7" key="1">
    <citation type="journal article" date="2019" name="Int. J. Syst. Evol. Microbiol.">
        <title>The Global Catalogue of Microorganisms (GCM) 10K type strain sequencing project: providing services to taxonomists for standard genome sequencing and annotation.</title>
        <authorList>
            <consortium name="The Broad Institute Genomics Platform"/>
            <consortium name="The Broad Institute Genome Sequencing Center for Infectious Disease"/>
            <person name="Wu L."/>
            <person name="Ma J."/>
        </authorList>
    </citation>
    <scope>NUCLEOTIDE SEQUENCE [LARGE SCALE GENOMIC DNA]</scope>
    <source>
        <strain evidence="7">JCM 11813</strain>
    </source>
</reference>
<keyword evidence="1" id="KW-0805">Transcription regulation</keyword>
<protein>
    <submittedName>
        <fullName evidence="6">TetR/AcrR family transcriptional regulator</fullName>
    </submittedName>
</protein>
<comment type="caution">
    <text evidence="6">The sequence shown here is derived from an EMBL/GenBank/DDBJ whole genome shotgun (WGS) entry which is preliminary data.</text>
</comment>
<accession>A0ABP4EPW2</accession>
<dbReference type="EMBL" id="BAAAJE010000001">
    <property type="protein sequence ID" value="GAA1124733.1"/>
    <property type="molecule type" value="Genomic_DNA"/>
</dbReference>
<dbReference type="Proteomes" id="UP001499979">
    <property type="component" value="Unassembled WGS sequence"/>
</dbReference>
<dbReference type="InterPro" id="IPR001647">
    <property type="entry name" value="HTH_TetR"/>
</dbReference>
<evidence type="ECO:0000313" key="6">
    <source>
        <dbReference type="EMBL" id="GAA1124733.1"/>
    </source>
</evidence>
<dbReference type="InterPro" id="IPR050109">
    <property type="entry name" value="HTH-type_TetR-like_transc_reg"/>
</dbReference>
<evidence type="ECO:0000256" key="1">
    <source>
        <dbReference type="ARBA" id="ARBA00023015"/>
    </source>
</evidence>
<dbReference type="PROSITE" id="PS01081">
    <property type="entry name" value="HTH_TETR_1"/>
    <property type="match status" value="1"/>
</dbReference>
<evidence type="ECO:0000256" key="4">
    <source>
        <dbReference type="PROSITE-ProRule" id="PRU00335"/>
    </source>
</evidence>
<keyword evidence="2 4" id="KW-0238">DNA-binding</keyword>
<sequence length="208" mass="22720">MASVKKRRYHSPLRTDQAQASRAAVLRAAHDLFVEQGYGGTTIDQIAERAGVSKPTVFTAVGNKATLLKVVRDVAMAGDDQPRTVTARDDVAAIAAAGDLDRATVLAARHVARVNAGYHELHEVIRGASGTDPAVAELWETAEAERHVGAGHLLARLHARPTLPPSRAQDLLWLLMAPDSYHRLVVRRGWSRPAYERWLAAEIRALFD</sequence>
<dbReference type="SUPFAM" id="SSF46689">
    <property type="entry name" value="Homeodomain-like"/>
    <property type="match status" value="1"/>
</dbReference>
<evidence type="ECO:0000256" key="3">
    <source>
        <dbReference type="ARBA" id="ARBA00023163"/>
    </source>
</evidence>
<name>A0ABP4EPW2_9ACTN</name>